<dbReference type="AlphaFoldDB" id="A0A0K9GYQ3"/>
<reference evidence="2" key="1">
    <citation type="submission" date="2015-07" db="EMBL/GenBank/DDBJ databases">
        <title>Genome sequencing project for genomic taxonomy and phylogenomics of Bacillus-like bacteria.</title>
        <authorList>
            <person name="Liu B."/>
            <person name="Wang J."/>
            <person name="Zhu Y."/>
            <person name="Liu G."/>
            <person name="Chen Q."/>
            <person name="Chen Z."/>
            <person name="Lan J."/>
            <person name="Che J."/>
            <person name="Ge C."/>
            <person name="Shi H."/>
            <person name="Pan Z."/>
            <person name="Liu X."/>
        </authorList>
    </citation>
    <scope>NUCLEOTIDE SEQUENCE [LARGE SCALE GENOMIC DNA]</scope>
    <source>
        <strain evidence="2">FJAT-27997</strain>
    </source>
</reference>
<evidence type="ECO:0000313" key="2">
    <source>
        <dbReference type="Proteomes" id="UP000037146"/>
    </source>
</evidence>
<proteinExistence type="predicted"/>
<evidence type="ECO:0000313" key="1">
    <source>
        <dbReference type="EMBL" id="KMY51778.1"/>
    </source>
</evidence>
<dbReference type="STRING" id="1679170.AC625_21470"/>
<gene>
    <name evidence="1" type="ORF">AC625_21470</name>
</gene>
<organism evidence="1 2">
    <name type="scientific">Peribacillus loiseleuriae</name>
    <dbReference type="NCBI Taxonomy" id="1679170"/>
    <lineage>
        <taxon>Bacteria</taxon>
        <taxon>Bacillati</taxon>
        <taxon>Bacillota</taxon>
        <taxon>Bacilli</taxon>
        <taxon>Bacillales</taxon>
        <taxon>Bacillaceae</taxon>
        <taxon>Peribacillus</taxon>
    </lineage>
</organism>
<sequence>MPDLQIKRSASFLAVNSHVLGIFLYEGDGASQLTNIANLLSGYTDFIDKASKIPALHRHHCD</sequence>
<name>A0A0K9GYQ3_9BACI</name>
<accession>A0A0K9GYQ3</accession>
<dbReference type="PATRIC" id="fig|1679170.3.peg.4841"/>
<dbReference type="Proteomes" id="UP000037146">
    <property type="component" value="Unassembled WGS sequence"/>
</dbReference>
<keyword evidence="2" id="KW-1185">Reference proteome</keyword>
<comment type="caution">
    <text evidence="1">The sequence shown here is derived from an EMBL/GenBank/DDBJ whole genome shotgun (WGS) entry which is preliminary data.</text>
</comment>
<dbReference type="EMBL" id="LFZW01000001">
    <property type="protein sequence ID" value="KMY51778.1"/>
    <property type="molecule type" value="Genomic_DNA"/>
</dbReference>
<protein>
    <submittedName>
        <fullName evidence="1">Uncharacterized protein</fullName>
    </submittedName>
</protein>